<gene>
    <name evidence="2" type="ORF">Tci_637812</name>
</gene>
<name>A0A699JZ40_TANCI</name>
<feature type="region of interest" description="Disordered" evidence="1">
    <location>
        <begin position="198"/>
        <end position="225"/>
    </location>
</feature>
<dbReference type="AlphaFoldDB" id="A0A699JZ40"/>
<feature type="compositionally biased region" description="Basic and acidic residues" evidence="1">
    <location>
        <begin position="1"/>
        <end position="28"/>
    </location>
</feature>
<organism evidence="2">
    <name type="scientific">Tanacetum cinerariifolium</name>
    <name type="common">Dalmatian daisy</name>
    <name type="synonym">Chrysanthemum cinerariifolium</name>
    <dbReference type="NCBI Taxonomy" id="118510"/>
    <lineage>
        <taxon>Eukaryota</taxon>
        <taxon>Viridiplantae</taxon>
        <taxon>Streptophyta</taxon>
        <taxon>Embryophyta</taxon>
        <taxon>Tracheophyta</taxon>
        <taxon>Spermatophyta</taxon>
        <taxon>Magnoliopsida</taxon>
        <taxon>eudicotyledons</taxon>
        <taxon>Gunneridae</taxon>
        <taxon>Pentapetalae</taxon>
        <taxon>asterids</taxon>
        <taxon>campanulids</taxon>
        <taxon>Asterales</taxon>
        <taxon>Asteraceae</taxon>
        <taxon>Asteroideae</taxon>
        <taxon>Anthemideae</taxon>
        <taxon>Anthemidinae</taxon>
        <taxon>Tanacetum</taxon>
    </lineage>
</organism>
<reference evidence="2" key="1">
    <citation type="journal article" date="2019" name="Sci. Rep.">
        <title>Draft genome of Tanacetum cinerariifolium, the natural source of mosquito coil.</title>
        <authorList>
            <person name="Yamashiro T."/>
            <person name="Shiraishi A."/>
            <person name="Satake H."/>
            <person name="Nakayama K."/>
        </authorList>
    </citation>
    <scope>NUCLEOTIDE SEQUENCE</scope>
</reference>
<feature type="compositionally biased region" description="Basic and acidic residues" evidence="1">
    <location>
        <begin position="246"/>
        <end position="264"/>
    </location>
</feature>
<feature type="compositionally biased region" description="Basic and acidic residues" evidence="1">
    <location>
        <begin position="198"/>
        <end position="223"/>
    </location>
</feature>
<protein>
    <submittedName>
        <fullName evidence="2">Uncharacterized protein</fullName>
    </submittedName>
</protein>
<comment type="caution">
    <text evidence="2">The sequence shown here is derived from an EMBL/GenBank/DDBJ whole genome shotgun (WGS) entry which is preliminary data.</text>
</comment>
<proteinExistence type="predicted"/>
<feature type="region of interest" description="Disordered" evidence="1">
    <location>
        <begin position="240"/>
        <end position="294"/>
    </location>
</feature>
<feature type="compositionally biased region" description="Basic residues" evidence="1">
    <location>
        <begin position="31"/>
        <end position="42"/>
    </location>
</feature>
<dbReference type="EMBL" id="BKCJ010463522">
    <property type="protein sequence ID" value="GFA65840.1"/>
    <property type="molecule type" value="Genomic_DNA"/>
</dbReference>
<accession>A0A699JZ40</accession>
<sequence length="294" mass="33556">MRWRDPVNEHVFGRKHDDFAKGEHRDSQRPVQHRGRHRKPHHAHQEQAEPCGQPLVEVLMADALADHVLRQVGRELTEHHGAEHTADGETDQAMILEQNAPHRDEGNRPIGRVRRTQLAVTVKRVDKEETESQQRGHDERQLHVPVRQAGANEGPDRIANIDQRVAHREHLALLAHRQQLAEGGLDHDINHRVREIERHQKQKEQPEFAGHAHADKAGHKEPGEAQNQAITGQFVGEITAIQAQQRTDDQRTADDHADVAHAQDEVGGQVDHQIGQRNGPSQRQKKRRRKQEID</sequence>
<evidence type="ECO:0000313" key="2">
    <source>
        <dbReference type="EMBL" id="GFA65840.1"/>
    </source>
</evidence>
<evidence type="ECO:0000256" key="1">
    <source>
        <dbReference type="SAM" id="MobiDB-lite"/>
    </source>
</evidence>
<feature type="compositionally biased region" description="Basic residues" evidence="1">
    <location>
        <begin position="283"/>
        <end position="294"/>
    </location>
</feature>
<feature type="region of interest" description="Disordered" evidence="1">
    <location>
        <begin position="1"/>
        <end position="50"/>
    </location>
</feature>